<dbReference type="PRINTS" id="PR00757">
    <property type="entry name" value="AMINEOXDASEF"/>
</dbReference>
<protein>
    <submittedName>
        <fullName evidence="5">15-cis-phytoene desaturase</fullName>
        <ecNumber evidence="5">1.3.5.5</ecNumber>
    </submittedName>
</protein>
<dbReference type="InterPro" id="IPR017830">
    <property type="entry name" value="SQase_HpnE"/>
</dbReference>
<gene>
    <name evidence="5" type="primary">pds</name>
    <name evidence="5" type="ORF">Q31b_28730</name>
</gene>
<sequence length="473" mass="51454">MSTRHVVIIGAGLAGLSAAETLARVDRSGIKITLFEAKRIAGGRAGSFTDTLTGNAVDYCQHVAMGCCTNLLGLLSRCGLERSMNRYERLQFYHPAFPVSEFSPSRFLPAPLHLAKVIGQQRYLSCSAKKQIRSAMRRLFRTPTKRLQSVTALDWLEQQNQSADAIRDFWSVILVSALGDTCDHASMAAARKVFVDGFAAAKGASDVLVPQRPLSEWLGCDLVKAIEATGIHFRSQSAVKRIVTEGPLLVGVETLAGELIKADAIISAVPWHAFGRLVDASGISEAIPNLDSIRSIPSSPITGIHLWFDRPIMTSAHAVLIGGLAQWVFRQPFEGTSNDSRNHYYQVVISGAYSISELSKDEMIDQVISELGGHFPIAKQARLEHSRIVTDPFSVFSIRPDVEAIRPCSRCERLPWLSLAGDWTATGWPSTMEGAVISGIQAASSAAQYFGFASPEPDGGLSKSWLARMLIVE</sequence>
<accession>A0A5C6E219</accession>
<dbReference type="EC" id="1.3.5.5" evidence="5"/>
<dbReference type="OrthoDB" id="9814556at2"/>
<reference evidence="5 6" key="1">
    <citation type="submission" date="2019-02" db="EMBL/GenBank/DDBJ databases">
        <title>Deep-cultivation of Planctomycetes and their phenomic and genomic characterization uncovers novel biology.</title>
        <authorList>
            <person name="Wiegand S."/>
            <person name="Jogler M."/>
            <person name="Boedeker C."/>
            <person name="Pinto D."/>
            <person name="Vollmers J."/>
            <person name="Rivas-Marin E."/>
            <person name="Kohn T."/>
            <person name="Peeters S.H."/>
            <person name="Heuer A."/>
            <person name="Rast P."/>
            <person name="Oberbeckmann S."/>
            <person name="Bunk B."/>
            <person name="Jeske O."/>
            <person name="Meyerdierks A."/>
            <person name="Storesund J.E."/>
            <person name="Kallscheuer N."/>
            <person name="Luecker S."/>
            <person name="Lage O.M."/>
            <person name="Pohl T."/>
            <person name="Merkel B.J."/>
            <person name="Hornburger P."/>
            <person name="Mueller R.-W."/>
            <person name="Bruemmer F."/>
            <person name="Labrenz M."/>
            <person name="Spormann A.M."/>
            <person name="Op Den Camp H."/>
            <person name="Overmann J."/>
            <person name="Amann R."/>
            <person name="Jetten M.S.M."/>
            <person name="Mascher T."/>
            <person name="Medema M.H."/>
            <person name="Devos D.P."/>
            <person name="Kaster A.-K."/>
            <person name="Ovreas L."/>
            <person name="Rohde M."/>
            <person name="Galperin M.Y."/>
            <person name="Jogler C."/>
        </authorList>
    </citation>
    <scope>NUCLEOTIDE SEQUENCE [LARGE SCALE GENOMIC DNA]</scope>
    <source>
        <strain evidence="5 6">Q31b</strain>
    </source>
</reference>
<dbReference type="InterPro" id="IPR002937">
    <property type="entry name" value="Amino_oxidase"/>
</dbReference>
<proteinExistence type="predicted"/>
<dbReference type="Proteomes" id="UP000315471">
    <property type="component" value="Unassembled WGS sequence"/>
</dbReference>
<feature type="binding site" evidence="3">
    <location>
        <position position="239"/>
    </location>
    <ligand>
        <name>FAD</name>
        <dbReference type="ChEBI" id="CHEBI:57692"/>
    </ligand>
</feature>
<evidence type="ECO:0000256" key="1">
    <source>
        <dbReference type="ARBA" id="ARBA00001974"/>
    </source>
</evidence>
<keyword evidence="6" id="KW-1185">Reference proteome</keyword>
<dbReference type="InterPro" id="IPR050464">
    <property type="entry name" value="Zeta_carotene_desat/Oxidored"/>
</dbReference>
<name>A0A5C6E219_9BACT</name>
<organism evidence="5 6">
    <name type="scientific">Novipirellula aureliae</name>
    <dbReference type="NCBI Taxonomy" id="2527966"/>
    <lineage>
        <taxon>Bacteria</taxon>
        <taxon>Pseudomonadati</taxon>
        <taxon>Planctomycetota</taxon>
        <taxon>Planctomycetia</taxon>
        <taxon>Pirellulales</taxon>
        <taxon>Pirellulaceae</taxon>
        <taxon>Novipirellula</taxon>
    </lineage>
</organism>
<dbReference type="RefSeq" id="WP_146600242.1">
    <property type="nucleotide sequence ID" value="NZ_SJPY01000004.1"/>
</dbReference>
<evidence type="ECO:0000256" key="3">
    <source>
        <dbReference type="PIRSR" id="PIRSR601613-1"/>
    </source>
</evidence>
<dbReference type="Gene3D" id="3.50.50.60">
    <property type="entry name" value="FAD/NAD(P)-binding domain"/>
    <property type="match status" value="1"/>
</dbReference>
<evidence type="ECO:0000259" key="4">
    <source>
        <dbReference type="Pfam" id="PF01593"/>
    </source>
</evidence>
<comment type="cofactor">
    <cofactor evidence="1">
        <name>FAD</name>
        <dbReference type="ChEBI" id="CHEBI:57692"/>
    </cofactor>
</comment>
<dbReference type="Pfam" id="PF01593">
    <property type="entry name" value="Amino_oxidase"/>
    <property type="match status" value="1"/>
</dbReference>
<evidence type="ECO:0000256" key="2">
    <source>
        <dbReference type="ARBA" id="ARBA00023002"/>
    </source>
</evidence>
<dbReference type="InterPro" id="IPR001613">
    <property type="entry name" value="Flavin_amine_oxidase"/>
</dbReference>
<evidence type="ECO:0000313" key="5">
    <source>
        <dbReference type="EMBL" id="TWU41426.1"/>
    </source>
</evidence>
<dbReference type="NCBIfam" id="TIGR03467">
    <property type="entry name" value="HpnE"/>
    <property type="match status" value="1"/>
</dbReference>
<dbReference type="PANTHER" id="PTHR42923">
    <property type="entry name" value="PROTOPORPHYRINOGEN OXIDASE"/>
    <property type="match status" value="1"/>
</dbReference>
<evidence type="ECO:0000313" key="6">
    <source>
        <dbReference type="Proteomes" id="UP000315471"/>
    </source>
</evidence>
<feature type="domain" description="Amine oxidase" evidence="4">
    <location>
        <begin position="13"/>
        <end position="444"/>
    </location>
</feature>
<dbReference type="EMBL" id="SJPY01000004">
    <property type="protein sequence ID" value="TWU41426.1"/>
    <property type="molecule type" value="Genomic_DNA"/>
</dbReference>
<dbReference type="PANTHER" id="PTHR42923:SF47">
    <property type="entry name" value="BLR3003 PROTEIN"/>
    <property type="match status" value="1"/>
</dbReference>
<comment type="caution">
    <text evidence="5">The sequence shown here is derived from an EMBL/GenBank/DDBJ whole genome shotgun (WGS) entry which is preliminary data.</text>
</comment>
<keyword evidence="2 5" id="KW-0560">Oxidoreductase</keyword>
<dbReference type="InterPro" id="IPR036188">
    <property type="entry name" value="FAD/NAD-bd_sf"/>
</dbReference>
<dbReference type="AlphaFoldDB" id="A0A5C6E219"/>
<feature type="binding site" evidence="3">
    <location>
        <begin position="36"/>
        <end position="37"/>
    </location>
    <ligand>
        <name>FAD</name>
        <dbReference type="ChEBI" id="CHEBI:57692"/>
    </ligand>
</feature>
<dbReference type="SUPFAM" id="SSF51905">
    <property type="entry name" value="FAD/NAD(P)-binding domain"/>
    <property type="match status" value="1"/>
</dbReference>
<dbReference type="GO" id="GO:0016491">
    <property type="term" value="F:oxidoreductase activity"/>
    <property type="evidence" value="ECO:0007669"/>
    <property type="project" value="UniProtKB-KW"/>
</dbReference>